<dbReference type="InterPro" id="IPR050811">
    <property type="entry name" value="Phosphate_ABC_transporter"/>
</dbReference>
<dbReference type="RefSeq" id="WP_148756964.1">
    <property type="nucleotide sequence ID" value="NZ_VSRQ01000001.1"/>
</dbReference>
<keyword evidence="2" id="KW-0472">Membrane</keyword>
<reference evidence="4 5" key="1">
    <citation type="submission" date="2019-08" db="EMBL/GenBank/DDBJ databases">
        <title>Actinomadura sp. nov. CYP1-5 isolated from mountain soil.</title>
        <authorList>
            <person name="Songsumanus A."/>
            <person name="Kuncharoen N."/>
            <person name="Kudo T."/>
            <person name="Yuki M."/>
            <person name="Igarashi Y."/>
            <person name="Tanasupawat S."/>
        </authorList>
    </citation>
    <scope>NUCLEOTIDE SEQUENCE [LARGE SCALE GENOMIC DNA]</scope>
    <source>
        <strain evidence="4 5">CYP1-5</strain>
    </source>
</reference>
<feature type="transmembrane region" description="Helical" evidence="2">
    <location>
        <begin position="20"/>
        <end position="39"/>
    </location>
</feature>
<gene>
    <name evidence="4" type="ORF">FXF68_01260</name>
</gene>
<keyword evidence="5" id="KW-1185">Reference proteome</keyword>
<protein>
    <recommendedName>
        <fullName evidence="3">PBP domain-containing protein</fullName>
    </recommendedName>
</protein>
<dbReference type="Gene3D" id="3.40.190.10">
    <property type="entry name" value="Periplasmic binding protein-like II"/>
    <property type="match status" value="2"/>
</dbReference>
<evidence type="ECO:0000313" key="5">
    <source>
        <dbReference type="Proteomes" id="UP000323505"/>
    </source>
</evidence>
<dbReference type="InterPro" id="IPR024370">
    <property type="entry name" value="PBP_domain"/>
</dbReference>
<evidence type="ECO:0000256" key="1">
    <source>
        <dbReference type="ARBA" id="ARBA00022729"/>
    </source>
</evidence>
<dbReference type="PANTHER" id="PTHR30570:SF1">
    <property type="entry name" value="PHOSPHATE-BINDING PROTEIN PSTS"/>
    <property type="match status" value="1"/>
</dbReference>
<proteinExistence type="predicted"/>
<dbReference type="Pfam" id="PF12849">
    <property type="entry name" value="PBP_like_2"/>
    <property type="match status" value="1"/>
</dbReference>
<feature type="domain" description="PBP" evidence="3">
    <location>
        <begin position="233"/>
        <end position="475"/>
    </location>
</feature>
<evidence type="ECO:0000256" key="2">
    <source>
        <dbReference type="SAM" id="Phobius"/>
    </source>
</evidence>
<evidence type="ECO:0000259" key="3">
    <source>
        <dbReference type="Pfam" id="PF12849"/>
    </source>
</evidence>
<dbReference type="Proteomes" id="UP000323505">
    <property type="component" value="Unassembled WGS sequence"/>
</dbReference>
<name>A0A5D3FVV8_9ACTN</name>
<evidence type="ECO:0000313" key="4">
    <source>
        <dbReference type="EMBL" id="TYK52441.1"/>
    </source>
</evidence>
<dbReference type="EMBL" id="VSRQ01000001">
    <property type="protein sequence ID" value="TYK52441.1"/>
    <property type="molecule type" value="Genomic_DNA"/>
</dbReference>
<keyword evidence="2" id="KW-0812">Transmembrane</keyword>
<keyword evidence="2" id="KW-1133">Transmembrane helix</keyword>
<dbReference type="PANTHER" id="PTHR30570">
    <property type="entry name" value="PERIPLASMIC PHOSPHATE BINDING COMPONENT OF PHOSPHATE ABC TRANSPORTER"/>
    <property type="match status" value="1"/>
</dbReference>
<feature type="transmembrane region" description="Helical" evidence="2">
    <location>
        <begin position="203"/>
        <end position="227"/>
    </location>
</feature>
<organism evidence="4 5">
    <name type="scientific">Actinomadura decatromicini</name>
    <dbReference type="NCBI Taxonomy" id="2604572"/>
    <lineage>
        <taxon>Bacteria</taxon>
        <taxon>Bacillati</taxon>
        <taxon>Actinomycetota</taxon>
        <taxon>Actinomycetes</taxon>
        <taxon>Streptosporangiales</taxon>
        <taxon>Thermomonosporaceae</taxon>
        <taxon>Actinomadura</taxon>
    </lineage>
</organism>
<comment type="caution">
    <text evidence="4">The sequence shown here is derived from an EMBL/GenBank/DDBJ whole genome shotgun (WGS) entry which is preliminary data.</text>
</comment>
<sequence length="502" mass="54349">MRGDAFDVLTSLNSALDSRGLLTGLTVGVVTFVCGLVYGRFRKRRLISWAVLYDEPINRTFQDDGPDMWEISSQGQEIDKGSLVVLDIASSGRDDIVEQDFALPLSFQFPGREVVHFKVRDSEHVRRKTIDAPDEEMQPPDDRSKIVLPLFSLNRGVGFKLLVLLKETASGTGTTNDRNYQVVDGGTVRGGEIQRRKPHDRRYWLRVIAMGTVLLLLLGLTGGIYLANRVVTPAPECAIGALTVQGSTAFAPIANNVANEYENACTGASITISAVGSGAGLDDLRQRPTPGVIAMTDGEEEGSTPGLTVRPVGLVIFAVVANKNLKLSDLTTAQLRDLFRNSPSSANGSFIVVGRDNRSGTRRTFEQTVLGTRSTDFPSSATCPTFPQSAPTACTMNTTMDLLTYIDRTPNAIGYAEADALTYFPNVRTLRIDGVPATRSATLKGSYHFVATEYLYTAGQPHGLTADYLQFLTSDPMTARLRDHSYVGCSELSGTALAGQCT</sequence>
<dbReference type="AlphaFoldDB" id="A0A5D3FVV8"/>
<accession>A0A5D3FVV8</accession>
<keyword evidence="1" id="KW-0732">Signal</keyword>
<dbReference type="SUPFAM" id="SSF53850">
    <property type="entry name" value="Periplasmic binding protein-like II"/>
    <property type="match status" value="1"/>
</dbReference>